<dbReference type="EMBL" id="BDGU01000407">
    <property type="protein sequence ID" value="GAW07174.1"/>
    <property type="molecule type" value="Genomic_DNA"/>
</dbReference>
<keyword evidence="2" id="KW-1185">Reference proteome</keyword>
<proteinExistence type="predicted"/>
<name>A0A1Q3EJ56_LENED</name>
<dbReference type="AlphaFoldDB" id="A0A1Q3EJ56"/>
<organism evidence="1 2">
    <name type="scientific">Lentinula edodes</name>
    <name type="common">Shiitake mushroom</name>
    <name type="synonym">Lentinus edodes</name>
    <dbReference type="NCBI Taxonomy" id="5353"/>
    <lineage>
        <taxon>Eukaryota</taxon>
        <taxon>Fungi</taxon>
        <taxon>Dikarya</taxon>
        <taxon>Basidiomycota</taxon>
        <taxon>Agaricomycotina</taxon>
        <taxon>Agaricomycetes</taxon>
        <taxon>Agaricomycetidae</taxon>
        <taxon>Agaricales</taxon>
        <taxon>Marasmiineae</taxon>
        <taxon>Omphalotaceae</taxon>
        <taxon>Lentinula</taxon>
    </lineage>
</organism>
<dbReference type="Proteomes" id="UP000188533">
    <property type="component" value="Unassembled WGS sequence"/>
</dbReference>
<sequence>MFLCIGFACISLTECSFIKTRTAFLILSLLASGSSWIVGGMHMAQRSSWHTKLHVQTGNISCEVLVVEWYVLCMLLQREDPPSHLYQARNSMNFTTYPTRSASHSARLKPKMFPAGLRGVPYLVQDPDIFHVVPFYEPGNSQSSEEVDLIKSPANPIRIVHIYT</sequence>
<comment type="caution">
    <text evidence="1">The sequence shown here is derived from an EMBL/GenBank/DDBJ whole genome shotgun (WGS) entry which is preliminary data.</text>
</comment>
<evidence type="ECO:0000313" key="2">
    <source>
        <dbReference type="Proteomes" id="UP000188533"/>
    </source>
</evidence>
<evidence type="ECO:0000313" key="1">
    <source>
        <dbReference type="EMBL" id="GAW07174.1"/>
    </source>
</evidence>
<accession>A0A1Q3EJ56</accession>
<gene>
    <name evidence="1" type="ORF">LENED_009149</name>
</gene>
<reference evidence="1 2" key="2">
    <citation type="submission" date="2017-02" db="EMBL/GenBank/DDBJ databases">
        <title>A genome survey and senescence transcriptome analysis in Lentinula edodes.</title>
        <authorList>
            <person name="Sakamoto Y."/>
            <person name="Nakade K."/>
            <person name="Sato S."/>
            <person name="Yoshida Y."/>
            <person name="Miyazaki K."/>
            <person name="Natsume S."/>
            <person name="Konno N."/>
        </authorList>
    </citation>
    <scope>NUCLEOTIDE SEQUENCE [LARGE SCALE GENOMIC DNA]</scope>
    <source>
        <strain evidence="1 2">NBRC 111202</strain>
    </source>
</reference>
<reference evidence="1 2" key="1">
    <citation type="submission" date="2016-08" db="EMBL/GenBank/DDBJ databases">
        <authorList>
            <consortium name="Lentinula edodes genome sequencing consortium"/>
            <person name="Sakamoto Y."/>
            <person name="Nakade K."/>
            <person name="Sato S."/>
            <person name="Yoshida Y."/>
            <person name="Miyazaki K."/>
            <person name="Natsume S."/>
            <person name="Konno N."/>
        </authorList>
    </citation>
    <scope>NUCLEOTIDE SEQUENCE [LARGE SCALE GENOMIC DNA]</scope>
    <source>
        <strain evidence="1 2">NBRC 111202</strain>
    </source>
</reference>
<protein>
    <submittedName>
        <fullName evidence="1">Uncharacterized protein</fullName>
    </submittedName>
</protein>